<protein>
    <submittedName>
        <fullName evidence="2">Calcium binding protein (65 AA)</fullName>
    </submittedName>
</protein>
<evidence type="ECO:0000313" key="2">
    <source>
        <dbReference type="EMBL" id="CAA33021.1"/>
    </source>
</evidence>
<dbReference type="EMBL" id="X14881">
    <property type="protein sequence ID" value="CAA33021.1"/>
    <property type="molecule type" value="mRNA"/>
</dbReference>
<dbReference type="PIR" id="S08014">
    <property type="entry name" value="S08014"/>
</dbReference>
<accession>Q90766</accession>
<sequence length="65" mass="7255">YISLLCLQLRAFFSLQPHAQALILSCNSFLMLLVSELVNTRPSQSAPRSSIFKFSCSRSVICFLG</sequence>
<feature type="signal peptide" evidence="1">
    <location>
        <begin position="1"/>
        <end position="21"/>
    </location>
</feature>
<feature type="non-terminal residue" evidence="2">
    <location>
        <position position="1"/>
    </location>
</feature>
<proteinExistence type="evidence at transcript level"/>
<name>Q90766_CHICK</name>
<organism evidence="2">
    <name type="scientific">Gallus gallus</name>
    <name type="common">Chicken</name>
    <dbReference type="NCBI Taxonomy" id="9031"/>
    <lineage>
        <taxon>Eukaryota</taxon>
        <taxon>Metazoa</taxon>
        <taxon>Chordata</taxon>
        <taxon>Craniata</taxon>
        <taxon>Vertebrata</taxon>
        <taxon>Euteleostomi</taxon>
        <taxon>Archelosauria</taxon>
        <taxon>Archosauria</taxon>
        <taxon>Dinosauria</taxon>
        <taxon>Saurischia</taxon>
        <taxon>Theropoda</taxon>
        <taxon>Coelurosauria</taxon>
        <taxon>Aves</taxon>
        <taxon>Neognathae</taxon>
        <taxon>Galloanserae</taxon>
        <taxon>Galliformes</taxon>
        <taxon>Phasianidae</taxon>
        <taxon>Phasianinae</taxon>
        <taxon>Gallus</taxon>
    </lineage>
</organism>
<keyword evidence="1" id="KW-0732">Signal</keyword>
<feature type="chain" id="PRO_5004320685" evidence="1">
    <location>
        <begin position="22"/>
        <end position="65"/>
    </location>
</feature>
<dbReference type="AlphaFoldDB" id="Q90766"/>
<reference evidence="2" key="1">
    <citation type="submission" date="1989-03" db="EMBL/GenBank/DDBJ databases">
        <authorList>
            <person name="Tuan R.S."/>
            <person name="Fitzpatrick D.F."/>
        </authorList>
    </citation>
    <scope>NUCLEOTIDE SEQUENCE</scope>
    <source>
        <tissue evidence="2">Chorioallantoic membrane</tissue>
    </source>
</reference>
<evidence type="ECO:0000256" key="1">
    <source>
        <dbReference type="SAM" id="SignalP"/>
    </source>
</evidence>